<proteinExistence type="predicted"/>
<organism evidence="2">
    <name type="scientific">candidate division WOR-3 bacterium</name>
    <dbReference type="NCBI Taxonomy" id="2052148"/>
    <lineage>
        <taxon>Bacteria</taxon>
        <taxon>Bacteria division WOR-3</taxon>
    </lineage>
</organism>
<protein>
    <recommendedName>
        <fullName evidence="3">TolC family protein</fullName>
    </recommendedName>
</protein>
<dbReference type="EMBL" id="DTMZ01000012">
    <property type="protein sequence ID" value="HGD12632.1"/>
    <property type="molecule type" value="Genomic_DNA"/>
</dbReference>
<feature type="signal peptide" evidence="1">
    <location>
        <begin position="1"/>
        <end position="19"/>
    </location>
</feature>
<evidence type="ECO:0008006" key="3">
    <source>
        <dbReference type="Google" id="ProtNLM"/>
    </source>
</evidence>
<gene>
    <name evidence="2" type="ORF">ENX16_00900</name>
</gene>
<sequence>MRKLIISLLFLLAVRGLNAQTPDKVRQELERTDLVIQQARTIVEPANNPDAQLLLNQAIEIQQTAWNGYRQKRYRWSYSRTLAARQRARYAIEMVNTDPERIKTEIQRTNELINQLNPEITKNEDPETADLWKMAQTEQTAALNYFRVHRWRLALRFTLAARNHLYELTQKIKRFHSREEVQTELDRTDLVLKRIAEPVAASNNLRAQEMFSRAGEWQQQAKNRFRSQMPLQAIKLTFAARDLAFRAWQQISSNLDSTIVNSALAETDHLIAEWSDKISQQQDPELQKLLTSAITHQNTAREFYQQGNLTNALQYTNQARQILYRAIELLNLTEPAPAPN</sequence>
<comment type="caution">
    <text evidence="2">The sequence shown here is derived from an EMBL/GenBank/DDBJ whole genome shotgun (WGS) entry which is preliminary data.</text>
</comment>
<evidence type="ECO:0000313" key="2">
    <source>
        <dbReference type="EMBL" id="HGD12632.1"/>
    </source>
</evidence>
<feature type="chain" id="PRO_5031505002" description="TolC family protein" evidence="1">
    <location>
        <begin position="20"/>
        <end position="340"/>
    </location>
</feature>
<keyword evidence="1" id="KW-0732">Signal</keyword>
<dbReference type="AlphaFoldDB" id="A0A7V3UZG4"/>
<evidence type="ECO:0000256" key="1">
    <source>
        <dbReference type="SAM" id="SignalP"/>
    </source>
</evidence>
<accession>A0A7V3UZG4</accession>
<name>A0A7V3UZG4_UNCW3</name>
<reference evidence="2" key="1">
    <citation type="journal article" date="2020" name="mSystems">
        <title>Genome- and Community-Level Interaction Insights into Carbon Utilization and Element Cycling Functions of Hydrothermarchaeota in Hydrothermal Sediment.</title>
        <authorList>
            <person name="Zhou Z."/>
            <person name="Liu Y."/>
            <person name="Xu W."/>
            <person name="Pan J."/>
            <person name="Luo Z.H."/>
            <person name="Li M."/>
        </authorList>
    </citation>
    <scope>NUCLEOTIDE SEQUENCE [LARGE SCALE GENOMIC DNA]</scope>
    <source>
        <strain evidence="2">SpSt-914</strain>
    </source>
</reference>